<dbReference type="FunFam" id="2.60.120.830:FF:000001">
    <property type="entry name" value="A disintegrin and metalloproteinase with thrombospondin motifs 1"/>
    <property type="match status" value="1"/>
</dbReference>
<feature type="disulfide bond" evidence="6">
    <location>
        <begin position="6"/>
        <end position="44"/>
    </location>
</feature>
<dbReference type="PANTHER" id="PTHR13723:SF151">
    <property type="entry name" value="A DISINTEGRIN AND METALLOPROTEINASE WITH THROMBOSPONDIN MOTIFS 17"/>
    <property type="match status" value="1"/>
</dbReference>
<dbReference type="Pfam" id="PF19030">
    <property type="entry name" value="TSP1_ADAMTS"/>
    <property type="match status" value="3"/>
</dbReference>
<dbReference type="InterPro" id="IPR010909">
    <property type="entry name" value="PLAC"/>
</dbReference>
<dbReference type="GO" id="GO:0031012">
    <property type="term" value="C:extracellular matrix"/>
    <property type="evidence" value="ECO:0007669"/>
    <property type="project" value="TreeGrafter"/>
</dbReference>
<dbReference type="PROSITE" id="PS50900">
    <property type="entry name" value="PLAC"/>
    <property type="match status" value="1"/>
</dbReference>
<evidence type="ECO:0000256" key="3">
    <source>
        <dbReference type="ARBA" id="ARBA00022729"/>
    </source>
</evidence>
<organism evidence="8 9">
    <name type="scientific">Champsocephalus esox</name>
    <name type="common">pike icefish</name>
    <dbReference type="NCBI Taxonomy" id="159716"/>
    <lineage>
        <taxon>Eukaryota</taxon>
        <taxon>Metazoa</taxon>
        <taxon>Chordata</taxon>
        <taxon>Craniata</taxon>
        <taxon>Vertebrata</taxon>
        <taxon>Euteleostomi</taxon>
        <taxon>Actinopterygii</taxon>
        <taxon>Neopterygii</taxon>
        <taxon>Teleostei</taxon>
        <taxon>Neoteleostei</taxon>
        <taxon>Acanthomorphata</taxon>
        <taxon>Eupercaria</taxon>
        <taxon>Perciformes</taxon>
        <taxon>Notothenioidei</taxon>
        <taxon>Channichthyidae</taxon>
        <taxon>Champsocephalus</taxon>
    </lineage>
</organism>
<keyword evidence="9" id="KW-1185">Reference proteome</keyword>
<dbReference type="EMBL" id="JAULUE010002046">
    <property type="protein sequence ID" value="KAK5916182.1"/>
    <property type="molecule type" value="Genomic_DNA"/>
</dbReference>
<dbReference type="Gene3D" id="2.20.100.10">
    <property type="entry name" value="Thrombospondin type-1 (TSP1) repeat"/>
    <property type="match status" value="4"/>
</dbReference>
<dbReference type="Pfam" id="PF00090">
    <property type="entry name" value="TSP_1"/>
    <property type="match status" value="2"/>
</dbReference>
<evidence type="ECO:0000256" key="1">
    <source>
        <dbReference type="ARBA" id="ARBA00004613"/>
    </source>
</evidence>
<feature type="disulfide bond" evidence="6">
    <location>
        <begin position="17"/>
        <end position="29"/>
    </location>
</feature>
<sequence length="548" mass="61763">MCSRTCGTGVQFRQRKCDNPPPGPGGQHCQKLSVEHKACERPPCPKGAPSFRDLQCLSYGRHASKQRGGMLTAIINDDKPCVLFCSPLGRDVPVLVSDRVMDGTPCGPYEADLCVNGRCQRIGCDSIISSSAKEDRCGVCNGDGRSCTIVRGDFNHTKGMGYIEAVVIPAGARRIKVVEDRPSHSFLALKDSSQRSINSDWKIELPGEFQLAGTTVRYVRRGLWEKMSAKGPTKGPLHLMVLLFHDQSYGIHYEYTLPLNTTQDRSSEEHREPEYLYIWTHSSWQDCTVQCGGGERRTVVSCMRIFNKTMERVNDSYCQPENRPLPQIRLCNSHHCQYRWVTGDWGSCSITCGKGLQQREVACVYHLQNGTLFHTRDLFCQGGKPPVVQGCEGRLCLSVWEASEWAQCSSDCGRGVHSRTEPCEDHSKCYEWKTGDWSKCSSSCGKGLQSRVVQCMHKVTGRHGNDCPVTLRPPTYRPCHHGTCNEKINVNTITSPRLAALTYKCLGDQWTVYCRVIREKNLCQDMRWYQRCCDTCRDFYAKKILHKS</sequence>
<keyword evidence="2" id="KW-0964">Secreted</keyword>
<gene>
    <name evidence="8" type="ORF">CesoFtcFv8_001701</name>
</gene>
<dbReference type="SMART" id="SM00209">
    <property type="entry name" value="TSP1"/>
    <property type="match status" value="5"/>
</dbReference>
<dbReference type="InterPro" id="IPR010294">
    <property type="entry name" value="ADAMTS_spacer1"/>
</dbReference>
<dbReference type="InterPro" id="IPR045371">
    <property type="entry name" value="ADAMTS_CR_3"/>
</dbReference>
<dbReference type="Pfam" id="PF19236">
    <property type="entry name" value="ADAMTS_CR_3"/>
    <property type="match status" value="1"/>
</dbReference>
<dbReference type="Pfam" id="PF05986">
    <property type="entry name" value="ADAMTS_spacer1"/>
    <property type="match status" value="1"/>
</dbReference>
<evidence type="ECO:0000259" key="7">
    <source>
        <dbReference type="PROSITE" id="PS50900"/>
    </source>
</evidence>
<comment type="subcellular location">
    <subcellularLocation>
        <location evidence="1">Secreted</location>
    </subcellularLocation>
</comment>
<dbReference type="SUPFAM" id="SSF82895">
    <property type="entry name" value="TSP-1 type 1 repeat"/>
    <property type="match status" value="4"/>
</dbReference>
<dbReference type="InterPro" id="IPR013273">
    <property type="entry name" value="ADAMTS/ADAMTS-like"/>
</dbReference>
<dbReference type="GO" id="GO:0004222">
    <property type="term" value="F:metalloendopeptidase activity"/>
    <property type="evidence" value="ECO:0007669"/>
    <property type="project" value="TreeGrafter"/>
</dbReference>
<feature type="domain" description="PLAC" evidence="7">
    <location>
        <begin position="501"/>
        <end position="540"/>
    </location>
</feature>
<dbReference type="PROSITE" id="PS50092">
    <property type="entry name" value="TSP1"/>
    <property type="match status" value="4"/>
</dbReference>
<dbReference type="InterPro" id="IPR036383">
    <property type="entry name" value="TSP1_rpt_sf"/>
</dbReference>
<dbReference type="InterPro" id="IPR050439">
    <property type="entry name" value="ADAMTS_ADAMTS-like"/>
</dbReference>
<keyword evidence="5 6" id="KW-1015">Disulfide bond</keyword>
<reference evidence="8 9" key="1">
    <citation type="journal article" date="2023" name="Mol. Biol. Evol.">
        <title>Genomics of Secondarily Temperate Adaptation in the Only Non-Antarctic Icefish.</title>
        <authorList>
            <person name="Rivera-Colon A.G."/>
            <person name="Rayamajhi N."/>
            <person name="Minhas B.F."/>
            <person name="Madrigal G."/>
            <person name="Bilyk K.T."/>
            <person name="Yoon V."/>
            <person name="Hune M."/>
            <person name="Gregory S."/>
            <person name="Cheng C.H.C."/>
            <person name="Catchen J.M."/>
        </authorList>
    </citation>
    <scope>NUCLEOTIDE SEQUENCE [LARGE SCALE GENOMIC DNA]</scope>
    <source>
        <strain evidence="8">JC2023a</strain>
    </source>
</reference>
<dbReference type="PRINTS" id="PR01857">
    <property type="entry name" value="ADAMTSFAMILY"/>
</dbReference>
<dbReference type="Pfam" id="PF23178">
    <property type="entry name" value="ADAMTS_C"/>
    <property type="match status" value="1"/>
</dbReference>
<dbReference type="GO" id="GO:0030198">
    <property type="term" value="P:extracellular matrix organization"/>
    <property type="evidence" value="ECO:0007669"/>
    <property type="project" value="InterPro"/>
</dbReference>
<dbReference type="GO" id="GO:0006508">
    <property type="term" value="P:proteolysis"/>
    <property type="evidence" value="ECO:0007669"/>
    <property type="project" value="TreeGrafter"/>
</dbReference>
<evidence type="ECO:0000313" key="9">
    <source>
        <dbReference type="Proteomes" id="UP001335648"/>
    </source>
</evidence>
<evidence type="ECO:0000256" key="2">
    <source>
        <dbReference type="ARBA" id="ARBA00022525"/>
    </source>
</evidence>
<protein>
    <recommendedName>
        <fullName evidence="7">PLAC domain-containing protein</fullName>
    </recommendedName>
</protein>
<evidence type="ECO:0000313" key="8">
    <source>
        <dbReference type="EMBL" id="KAK5916182.1"/>
    </source>
</evidence>
<proteinExistence type="predicted"/>
<dbReference type="Proteomes" id="UP001335648">
    <property type="component" value="Unassembled WGS sequence"/>
</dbReference>
<dbReference type="Gene3D" id="2.60.120.830">
    <property type="match status" value="1"/>
</dbReference>
<dbReference type="PANTHER" id="PTHR13723">
    <property type="entry name" value="ADAMTS A DISINTEGRIN AND METALLOPROTEASE WITH THROMBOSPONDIN MOTIFS PROTEASE"/>
    <property type="match status" value="1"/>
</dbReference>
<feature type="disulfide bond" evidence="6">
    <location>
        <begin position="2"/>
        <end position="39"/>
    </location>
</feature>
<name>A0AAN8D575_9TELE</name>
<evidence type="ECO:0000256" key="6">
    <source>
        <dbReference type="PIRSR" id="PIRSR613273-3"/>
    </source>
</evidence>
<accession>A0AAN8D575</accession>
<evidence type="ECO:0000256" key="4">
    <source>
        <dbReference type="ARBA" id="ARBA00022737"/>
    </source>
</evidence>
<dbReference type="InterPro" id="IPR000884">
    <property type="entry name" value="TSP1_rpt"/>
</dbReference>
<evidence type="ECO:0000256" key="5">
    <source>
        <dbReference type="ARBA" id="ARBA00023157"/>
    </source>
</evidence>
<dbReference type="InterPro" id="IPR013087">
    <property type="entry name" value="Znf_C2H2_type"/>
</dbReference>
<dbReference type="InterPro" id="IPR056270">
    <property type="entry name" value="ADAMTS17/19_C"/>
</dbReference>
<dbReference type="PROSITE" id="PS00028">
    <property type="entry name" value="ZINC_FINGER_C2H2_1"/>
    <property type="match status" value="1"/>
</dbReference>
<keyword evidence="3" id="KW-0732">Signal</keyword>
<comment type="caution">
    <text evidence="8">The sequence shown here is derived from an EMBL/GenBank/DDBJ whole genome shotgun (WGS) entry which is preliminary data.</text>
</comment>
<dbReference type="GO" id="GO:0005576">
    <property type="term" value="C:extracellular region"/>
    <property type="evidence" value="ECO:0007669"/>
    <property type="project" value="UniProtKB-SubCell"/>
</dbReference>
<keyword evidence="4" id="KW-0677">Repeat</keyword>
<dbReference type="AlphaFoldDB" id="A0AAN8D575"/>